<comment type="caution">
    <text evidence="2">The sequence shown here is derived from an EMBL/GenBank/DDBJ whole genome shotgun (WGS) entry which is preliminary data.</text>
</comment>
<accession>A0ABN9VVG5</accession>
<dbReference type="InterPro" id="IPR041228">
    <property type="entry name" value="Dynein_C"/>
</dbReference>
<evidence type="ECO:0000259" key="1">
    <source>
        <dbReference type="Pfam" id="PF18199"/>
    </source>
</evidence>
<evidence type="ECO:0000313" key="3">
    <source>
        <dbReference type="Proteomes" id="UP001189429"/>
    </source>
</evidence>
<dbReference type="InterPro" id="IPR043160">
    <property type="entry name" value="Dynein_C_barrel"/>
</dbReference>
<reference evidence="2" key="1">
    <citation type="submission" date="2023-10" db="EMBL/GenBank/DDBJ databases">
        <authorList>
            <person name="Chen Y."/>
            <person name="Shah S."/>
            <person name="Dougan E. K."/>
            <person name="Thang M."/>
            <person name="Chan C."/>
        </authorList>
    </citation>
    <scope>NUCLEOTIDE SEQUENCE [LARGE SCALE GENOMIC DNA]</scope>
</reference>
<evidence type="ECO:0000313" key="2">
    <source>
        <dbReference type="EMBL" id="CAK0876956.1"/>
    </source>
</evidence>
<dbReference type="Pfam" id="PF18199">
    <property type="entry name" value="Dynein_C"/>
    <property type="match status" value="1"/>
</dbReference>
<sequence>MTAALTCEGAKRMCSQGFRSPDPAKSEYSTYAKVIEDKFPQEAPELFSLHPNAEIGYLTNQGFSIFKTVQGISGSDAGAVAMDISASKDILTQYLEELPTDLDMMEIRSRLRDEDYTPYVIASLQESDRMNLLLQRIRGSLQELELGIGGQLNVTEGMEKLADALQLNRVAEMWRELAYPSLKPLGMWFADLLKRADQLVHWTGAQNGLLLSTWISGLFNPMAFLTAVMQVTARDRAMPLDFMTNRVTFLNIMDPADYLGAPATGVYVHGLFLEGASWEEGKGDEEGYITASKMKELHTQMPVVNVFSVLGEEMSWEGMYRCPVFMTAERGATYVTMVNVHMDRDDDERVWVLAGAALVLTDDGR</sequence>
<dbReference type="Gene3D" id="1.20.1270.280">
    <property type="match status" value="1"/>
</dbReference>
<organism evidence="2 3">
    <name type="scientific">Prorocentrum cordatum</name>
    <dbReference type="NCBI Taxonomy" id="2364126"/>
    <lineage>
        <taxon>Eukaryota</taxon>
        <taxon>Sar</taxon>
        <taxon>Alveolata</taxon>
        <taxon>Dinophyceae</taxon>
        <taxon>Prorocentrales</taxon>
        <taxon>Prorocentraceae</taxon>
        <taxon>Prorocentrum</taxon>
    </lineage>
</organism>
<proteinExistence type="predicted"/>
<gene>
    <name evidence="2" type="ORF">PCOR1329_LOCUS61143</name>
</gene>
<dbReference type="Gene3D" id="3.10.490.20">
    <property type="match status" value="1"/>
</dbReference>
<name>A0ABN9VVG5_9DINO</name>
<dbReference type="PANTHER" id="PTHR46961:SF20">
    <property type="entry name" value="LOW QUALITY PROTEIN: DYNEIN BETA CHAIN, CILIARY-LIKE"/>
    <property type="match status" value="1"/>
</dbReference>
<dbReference type="InterPro" id="IPR026983">
    <property type="entry name" value="DHC"/>
</dbReference>
<protein>
    <recommendedName>
        <fullName evidence="1">Dynein heavy chain C-terminal domain-containing protein</fullName>
    </recommendedName>
</protein>
<feature type="domain" description="Dynein heavy chain C-terminal" evidence="1">
    <location>
        <begin position="61"/>
        <end position="360"/>
    </location>
</feature>
<dbReference type="Proteomes" id="UP001189429">
    <property type="component" value="Unassembled WGS sequence"/>
</dbReference>
<keyword evidence="3" id="KW-1185">Reference proteome</keyword>
<dbReference type="EMBL" id="CAUYUJ010017685">
    <property type="protein sequence ID" value="CAK0876956.1"/>
    <property type="molecule type" value="Genomic_DNA"/>
</dbReference>
<dbReference type="PANTHER" id="PTHR46961">
    <property type="entry name" value="DYNEIN HEAVY CHAIN 1, AXONEMAL-LIKE PROTEIN"/>
    <property type="match status" value="1"/>
</dbReference>